<dbReference type="InterPro" id="IPR005025">
    <property type="entry name" value="FMN_Rdtase-like_dom"/>
</dbReference>
<reference evidence="2 3" key="1">
    <citation type="journal article" date="2009" name="Stand. Genomic Sci.">
        <title>Complete genome sequence of Pedobacter heparinus type strain (HIM 762-3).</title>
        <authorList>
            <person name="Han C."/>
            <person name="Spring S."/>
            <person name="Lapidus A."/>
            <person name="Del Rio T.G."/>
            <person name="Tice H."/>
            <person name="Copeland A."/>
            <person name="Cheng J.F."/>
            <person name="Lucas S."/>
            <person name="Chen F."/>
            <person name="Nolan M."/>
            <person name="Bruce D."/>
            <person name="Goodwin L."/>
            <person name="Pitluck S."/>
            <person name="Ivanova N."/>
            <person name="Mavromatis K."/>
            <person name="Mikhailova N."/>
            <person name="Pati A."/>
            <person name="Chen A."/>
            <person name="Palaniappan K."/>
            <person name="Land M."/>
            <person name="Hauser L."/>
            <person name="Chang Y.J."/>
            <person name="Jeffries C.C."/>
            <person name="Saunders E."/>
            <person name="Chertkov O."/>
            <person name="Brettin T."/>
            <person name="Goker M."/>
            <person name="Rohde M."/>
            <person name="Bristow J."/>
            <person name="Eisen J.A."/>
            <person name="Markowitz V."/>
            <person name="Hugenholtz P."/>
            <person name="Kyrpides N.C."/>
            <person name="Klenk H.P."/>
            <person name="Detter J.C."/>
        </authorList>
    </citation>
    <scope>NUCLEOTIDE SEQUENCE [LARGE SCALE GENOMIC DNA]</scope>
    <source>
        <strain evidence="3">ATCC 13125 / DSM 2366 / CIP 104194 / JCM 7457 / NBRC 12017 / NCIMB 9290 / NRRL B-14731 / HIM 762-3</strain>
    </source>
</reference>
<dbReference type="InterPro" id="IPR050712">
    <property type="entry name" value="NAD(P)H-dep_reductase"/>
</dbReference>
<feature type="domain" description="NADPH-dependent FMN reductase-like" evidence="1">
    <location>
        <begin position="1"/>
        <end position="132"/>
    </location>
</feature>
<dbReference type="AlphaFoldDB" id="C6XZV0"/>
<dbReference type="RefSeq" id="WP_012780598.1">
    <property type="nucleotide sequence ID" value="NC_013061.1"/>
</dbReference>
<dbReference type="InterPro" id="IPR029039">
    <property type="entry name" value="Flavoprotein-like_sf"/>
</dbReference>
<dbReference type="GO" id="GO:0005829">
    <property type="term" value="C:cytosol"/>
    <property type="evidence" value="ECO:0007669"/>
    <property type="project" value="TreeGrafter"/>
</dbReference>
<dbReference type="PANTHER" id="PTHR30543:SF21">
    <property type="entry name" value="NAD(P)H-DEPENDENT FMN REDUCTASE LOT6"/>
    <property type="match status" value="1"/>
</dbReference>
<evidence type="ECO:0000313" key="2">
    <source>
        <dbReference type="EMBL" id="ACU02645.1"/>
    </source>
</evidence>
<dbReference type="KEGG" id="phe:Phep_0421"/>
<dbReference type="Gene3D" id="3.40.50.360">
    <property type="match status" value="1"/>
</dbReference>
<dbReference type="PANTHER" id="PTHR30543">
    <property type="entry name" value="CHROMATE REDUCTASE"/>
    <property type="match status" value="1"/>
</dbReference>
<dbReference type="STRING" id="485917.Phep_0421"/>
<dbReference type="eggNOG" id="COG0431">
    <property type="taxonomic scope" value="Bacteria"/>
</dbReference>
<dbReference type="Proteomes" id="UP000000852">
    <property type="component" value="Chromosome"/>
</dbReference>
<evidence type="ECO:0000259" key="1">
    <source>
        <dbReference type="Pfam" id="PF03358"/>
    </source>
</evidence>
<dbReference type="SUPFAM" id="SSF52218">
    <property type="entry name" value="Flavoproteins"/>
    <property type="match status" value="1"/>
</dbReference>
<dbReference type="GO" id="GO:0010181">
    <property type="term" value="F:FMN binding"/>
    <property type="evidence" value="ECO:0007669"/>
    <property type="project" value="TreeGrafter"/>
</dbReference>
<dbReference type="Pfam" id="PF03358">
    <property type="entry name" value="FMN_red"/>
    <property type="match status" value="1"/>
</dbReference>
<dbReference type="HOGENOM" id="CLU_055322_4_3_10"/>
<organism evidence="2 3">
    <name type="scientific">Pedobacter heparinus (strain ATCC 13125 / DSM 2366 / CIP 104194 / JCM 7457 / NBRC 12017 / NCIMB 9290 / NRRL B-14731 / HIM 762-3)</name>
    <dbReference type="NCBI Taxonomy" id="485917"/>
    <lineage>
        <taxon>Bacteria</taxon>
        <taxon>Pseudomonadati</taxon>
        <taxon>Bacteroidota</taxon>
        <taxon>Sphingobacteriia</taxon>
        <taxon>Sphingobacteriales</taxon>
        <taxon>Sphingobacteriaceae</taxon>
        <taxon>Pedobacter</taxon>
    </lineage>
</organism>
<dbReference type="EMBL" id="CP001681">
    <property type="protein sequence ID" value="ACU02645.1"/>
    <property type="molecule type" value="Genomic_DNA"/>
</dbReference>
<gene>
    <name evidence="2" type="ordered locus">Phep_0421</name>
</gene>
<protein>
    <submittedName>
        <fullName evidence="2">NADPH-dependent FMN reductase</fullName>
    </submittedName>
</protein>
<dbReference type="GO" id="GO:0016491">
    <property type="term" value="F:oxidoreductase activity"/>
    <property type="evidence" value="ECO:0007669"/>
    <property type="project" value="InterPro"/>
</dbReference>
<name>C6XZV0_PEDHD</name>
<evidence type="ECO:0000313" key="3">
    <source>
        <dbReference type="Proteomes" id="UP000000852"/>
    </source>
</evidence>
<keyword evidence="3" id="KW-1185">Reference proteome</keyword>
<proteinExistence type="predicted"/>
<sequence length="177" mass="19161">MNVLVIIGSAGKQSSGSRLMAMFGELTVPDFTIRIWEDLESLPHFDPSLTSSFPANVAAILSQIELADGVVFCTPEYIFSIPARLKNLLEWCVATTVFTDKPVGIITASANGEQGHAQLQLIMHTLGAKLSEDAQLLIKGIKGKFDSQGVLLDSDVLQALVKFSAGFKILLAERRNN</sequence>
<accession>C6XZV0</accession>
<dbReference type="OrthoDB" id="9812295at2"/>